<evidence type="ECO:0000313" key="2">
    <source>
        <dbReference type="Proteomes" id="UP001605036"/>
    </source>
</evidence>
<dbReference type="Proteomes" id="UP001605036">
    <property type="component" value="Unassembled WGS sequence"/>
</dbReference>
<name>A0ABD1ZDU6_9MARC</name>
<keyword evidence="2" id="KW-1185">Reference proteome</keyword>
<dbReference type="Gene3D" id="3.30.310.80">
    <property type="entry name" value="Kinase associated domain 1, KA1"/>
    <property type="match status" value="1"/>
</dbReference>
<reference evidence="1 2" key="1">
    <citation type="submission" date="2024-09" db="EMBL/GenBank/DDBJ databases">
        <title>Chromosome-scale assembly of Riccia fluitans.</title>
        <authorList>
            <person name="Paukszto L."/>
            <person name="Sawicki J."/>
            <person name="Karawczyk K."/>
            <person name="Piernik-Szablinska J."/>
            <person name="Szczecinska M."/>
            <person name="Mazdziarz M."/>
        </authorList>
    </citation>
    <scope>NUCLEOTIDE SEQUENCE [LARGE SCALE GENOMIC DNA]</scope>
    <source>
        <strain evidence="1">Rf_01</strain>
        <tissue evidence="1">Aerial parts of the thallus</tissue>
    </source>
</reference>
<dbReference type="CDD" id="cd12195">
    <property type="entry name" value="CIPK_C"/>
    <property type="match status" value="1"/>
</dbReference>
<sequence length="96" mass="10804">MERMGETAKASGLIVHTRNFKMRLEGPTSGKTGNLAVAIEVFEVVPSLYMVDVRKAFGDTLEYHKFYKSFCAYLTDIIWITPAEAENKQTMPLLGQ</sequence>
<protein>
    <submittedName>
        <fullName evidence="1">Uncharacterized protein</fullName>
    </submittedName>
</protein>
<dbReference type="AlphaFoldDB" id="A0ABD1ZDU6"/>
<dbReference type="EMBL" id="JBHFFA010000002">
    <property type="protein sequence ID" value="KAL2645109.1"/>
    <property type="molecule type" value="Genomic_DNA"/>
</dbReference>
<gene>
    <name evidence="1" type="ORF">R1flu_012696</name>
</gene>
<accession>A0ABD1ZDU6</accession>
<proteinExistence type="predicted"/>
<comment type="caution">
    <text evidence="1">The sequence shown here is derived from an EMBL/GenBank/DDBJ whole genome shotgun (WGS) entry which is preliminary data.</text>
</comment>
<organism evidence="1 2">
    <name type="scientific">Riccia fluitans</name>
    <dbReference type="NCBI Taxonomy" id="41844"/>
    <lineage>
        <taxon>Eukaryota</taxon>
        <taxon>Viridiplantae</taxon>
        <taxon>Streptophyta</taxon>
        <taxon>Embryophyta</taxon>
        <taxon>Marchantiophyta</taxon>
        <taxon>Marchantiopsida</taxon>
        <taxon>Marchantiidae</taxon>
        <taxon>Marchantiales</taxon>
        <taxon>Ricciaceae</taxon>
        <taxon>Riccia</taxon>
    </lineage>
</organism>
<evidence type="ECO:0000313" key="1">
    <source>
        <dbReference type="EMBL" id="KAL2645109.1"/>
    </source>
</evidence>